<evidence type="ECO:0000256" key="1">
    <source>
        <dbReference type="ARBA" id="ARBA00022679"/>
    </source>
</evidence>
<comment type="caution">
    <text evidence="4">The sequence shown here is derived from an EMBL/GenBank/DDBJ whole genome shotgun (WGS) entry which is preliminary data.</text>
</comment>
<name>A0ABS8KTS1_9HYPH</name>
<dbReference type="CDD" id="cd04301">
    <property type="entry name" value="NAT_SF"/>
    <property type="match status" value="1"/>
</dbReference>
<keyword evidence="5" id="KW-1185">Reference proteome</keyword>
<dbReference type="PROSITE" id="PS51186">
    <property type="entry name" value="GNAT"/>
    <property type="match status" value="1"/>
</dbReference>
<evidence type="ECO:0000313" key="4">
    <source>
        <dbReference type="EMBL" id="MCC8429474.1"/>
    </source>
</evidence>
<dbReference type="InterPro" id="IPR016181">
    <property type="entry name" value="Acyl_CoA_acyltransferase"/>
</dbReference>
<gene>
    <name evidence="4" type="ORF">LJ725_10885</name>
</gene>
<dbReference type="InterPro" id="IPR000182">
    <property type="entry name" value="GNAT_dom"/>
</dbReference>
<dbReference type="Pfam" id="PF00583">
    <property type="entry name" value="Acetyltransf_1"/>
    <property type="match status" value="1"/>
</dbReference>
<dbReference type="SUPFAM" id="SSF55729">
    <property type="entry name" value="Acyl-CoA N-acyltransferases (Nat)"/>
    <property type="match status" value="1"/>
</dbReference>
<dbReference type="EMBL" id="JAJISD010000004">
    <property type="protein sequence ID" value="MCC8429474.1"/>
    <property type="molecule type" value="Genomic_DNA"/>
</dbReference>
<sequence>MHAIELRPARPEDHDFLISLSPRLSGVPGPAWHDLAAMEGFQDRYMASTFANVDPAARTLVAWSADGKRLGYIHVRPFKDGVTDEPCGYVSLLALVEEAEGRGIARLMMQEAEAWARAQGYRFLCLDVFADNRHAVEFYERRGFQTETLRMVKPL</sequence>
<dbReference type="PANTHER" id="PTHR43877:SF2">
    <property type="entry name" value="AMINOALKYLPHOSPHONATE N-ACETYLTRANSFERASE-RELATED"/>
    <property type="match status" value="1"/>
</dbReference>
<evidence type="ECO:0000259" key="3">
    <source>
        <dbReference type="PROSITE" id="PS51186"/>
    </source>
</evidence>
<keyword evidence="1" id="KW-0808">Transferase</keyword>
<keyword evidence="2" id="KW-0012">Acyltransferase</keyword>
<protein>
    <submittedName>
        <fullName evidence="4">GNAT family N-acetyltransferase</fullName>
    </submittedName>
</protein>
<accession>A0ABS8KTS1</accession>
<evidence type="ECO:0000313" key="5">
    <source>
        <dbReference type="Proteomes" id="UP001198862"/>
    </source>
</evidence>
<reference evidence="4 5" key="1">
    <citation type="submission" date="2021-11" db="EMBL/GenBank/DDBJ databases">
        <authorList>
            <person name="Lee D.-H."/>
            <person name="Kim S.-B."/>
        </authorList>
    </citation>
    <scope>NUCLEOTIDE SEQUENCE [LARGE SCALE GENOMIC DNA]</scope>
    <source>
        <strain evidence="4 5">KCTC 52223</strain>
    </source>
</reference>
<organism evidence="4 5">
    <name type="scientific">Reyranella aquatilis</name>
    <dbReference type="NCBI Taxonomy" id="2035356"/>
    <lineage>
        <taxon>Bacteria</taxon>
        <taxon>Pseudomonadati</taxon>
        <taxon>Pseudomonadota</taxon>
        <taxon>Alphaproteobacteria</taxon>
        <taxon>Hyphomicrobiales</taxon>
        <taxon>Reyranellaceae</taxon>
        <taxon>Reyranella</taxon>
    </lineage>
</organism>
<proteinExistence type="predicted"/>
<dbReference type="PANTHER" id="PTHR43877">
    <property type="entry name" value="AMINOALKYLPHOSPHONATE N-ACETYLTRANSFERASE-RELATED-RELATED"/>
    <property type="match status" value="1"/>
</dbReference>
<dbReference type="Proteomes" id="UP001198862">
    <property type="component" value="Unassembled WGS sequence"/>
</dbReference>
<dbReference type="RefSeq" id="WP_230550676.1">
    <property type="nucleotide sequence ID" value="NZ_JAJISD010000004.1"/>
</dbReference>
<evidence type="ECO:0000256" key="2">
    <source>
        <dbReference type="ARBA" id="ARBA00023315"/>
    </source>
</evidence>
<dbReference type="InterPro" id="IPR050832">
    <property type="entry name" value="Bact_Acetyltransf"/>
</dbReference>
<feature type="domain" description="N-acetyltransferase" evidence="3">
    <location>
        <begin position="4"/>
        <end position="155"/>
    </location>
</feature>
<dbReference type="Gene3D" id="3.40.630.30">
    <property type="match status" value="1"/>
</dbReference>